<gene>
    <name evidence="1" type="ORF">ACFQL7_01635</name>
</gene>
<dbReference type="RefSeq" id="WP_264555327.1">
    <property type="nucleotide sequence ID" value="NZ_CP109979.1"/>
</dbReference>
<dbReference type="Gene3D" id="3.40.50.2000">
    <property type="entry name" value="Glycogen Phosphorylase B"/>
    <property type="match status" value="1"/>
</dbReference>
<keyword evidence="1" id="KW-0328">Glycosyltransferase</keyword>
<dbReference type="GeneID" id="76058148"/>
<keyword evidence="1" id="KW-0808">Transferase</keyword>
<proteinExistence type="predicted"/>
<name>A0ABD5YIG2_9EURY</name>
<dbReference type="EC" id="2.4.-.-" evidence="1"/>
<accession>A0ABD5YIG2</accession>
<evidence type="ECO:0000313" key="2">
    <source>
        <dbReference type="Proteomes" id="UP001596417"/>
    </source>
</evidence>
<dbReference type="PANTHER" id="PTHR45947:SF3">
    <property type="entry name" value="SULFOQUINOVOSYL TRANSFERASE SQD2"/>
    <property type="match status" value="1"/>
</dbReference>
<dbReference type="AlphaFoldDB" id="A0ABD5YIG2"/>
<keyword evidence="2" id="KW-1185">Reference proteome</keyword>
<evidence type="ECO:0000313" key="1">
    <source>
        <dbReference type="EMBL" id="MFC7188677.1"/>
    </source>
</evidence>
<dbReference type="Pfam" id="PF13692">
    <property type="entry name" value="Glyco_trans_1_4"/>
    <property type="match status" value="1"/>
</dbReference>
<dbReference type="Proteomes" id="UP001596417">
    <property type="component" value="Unassembled WGS sequence"/>
</dbReference>
<dbReference type="EMBL" id="JBHTAX010000001">
    <property type="protein sequence ID" value="MFC7188677.1"/>
    <property type="molecule type" value="Genomic_DNA"/>
</dbReference>
<dbReference type="InterPro" id="IPR050194">
    <property type="entry name" value="Glycosyltransferase_grp1"/>
</dbReference>
<protein>
    <submittedName>
        <fullName evidence="1">Glycosyltransferase</fullName>
        <ecNumber evidence="1">2.4.-.-</ecNumber>
    </submittedName>
</protein>
<dbReference type="SUPFAM" id="SSF53756">
    <property type="entry name" value="UDP-Glycosyltransferase/glycogen phosphorylase"/>
    <property type="match status" value="1"/>
</dbReference>
<dbReference type="PANTHER" id="PTHR45947">
    <property type="entry name" value="SULFOQUINOVOSYL TRANSFERASE SQD2"/>
    <property type="match status" value="1"/>
</dbReference>
<comment type="caution">
    <text evidence="1">The sequence shown here is derived from an EMBL/GenBank/DDBJ whole genome shotgun (WGS) entry which is preliminary data.</text>
</comment>
<organism evidence="1 2">
    <name type="scientific">Halocatena marina</name>
    <dbReference type="NCBI Taxonomy" id="2934937"/>
    <lineage>
        <taxon>Archaea</taxon>
        <taxon>Methanobacteriati</taxon>
        <taxon>Methanobacteriota</taxon>
        <taxon>Stenosarchaea group</taxon>
        <taxon>Halobacteria</taxon>
        <taxon>Halobacteriales</taxon>
        <taxon>Natronomonadaceae</taxon>
        <taxon>Halocatena</taxon>
    </lineage>
</organism>
<reference evidence="1 2" key="1">
    <citation type="journal article" date="2019" name="Int. J. Syst. Evol. Microbiol.">
        <title>The Global Catalogue of Microorganisms (GCM) 10K type strain sequencing project: providing services to taxonomists for standard genome sequencing and annotation.</title>
        <authorList>
            <consortium name="The Broad Institute Genomics Platform"/>
            <consortium name="The Broad Institute Genome Sequencing Center for Infectious Disease"/>
            <person name="Wu L."/>
            <person name="Ma J."/>
        </authorList>
    </citation>
    <scope>NUCLEOTIDE SEQUENCE [LARGE SCALE GENOMIC DNA]</scope>
    <source>
        <strain evidence="1 2">RDMS1</strain>
    </source>
</reference>
<sequence length="336" mass="37075">MSADRLHVLWLTPDKPEHISVGRRRIAEQLRQQGYDVTLRGTTLRTLFAALRERGQYDLVIGTTRAGAIAGTTLTLVDGPLIVDHVDPIRQFEATHPWWLSGPVRWLEQFAFTVADHVLYVYSEEKERVERFASAASKTDLGVAYERFADPPDEIVATARSKLSAFDSENILIYVGGLESIYHISDLLAAMRQLDDWTLVVLGTGSLEPEVQRAAQKHSNVSYLGTVPHEEVPGYLHAATVGVCLVDDPHTLKVLEYGAAGLPVVQLAGRAEPRFEDRVTFCEPTPSAIAHAVRTAAQSTEPESLQTFVQQFDFEEIAADYANAIAQAVDAHGESE</sequence>
<dbReference type="GO" id="GO:0016757">
    <property type="term" value="F:glycosyltransferase activity"/>
    <property type="evidence" value="ECO:0007669"/>
    <property type="project" value="UniProtKB-KW"/>
</dbReference>